<keyword evidence="4" id="KW-0813">Transport</keyword>
<sequence>MVDESMEQFPLILHHQSCSTSSSGDDASREPLKRTGNVWSAVAHIITGVIGAGVLSLAWSVAQLGWIGGPLCILFFAATTMVSSNLLSDCYRYPHPEHGAIRSSSYMEAVKLYLGKKKKNVCGVLAYASLFGSTTAYVITSATSVK</sequence>
<feature type="transmembrane region" description="Helical" evidence="13">
    <location>
        <begin position="121"/>
        <end position="140"/>
    </location>
</feature>
<evidence type="ECO:0000256" key="10">
    <source>
        <dbReference type="ARBA" id="ARBA00023136"/>
    </source>
</evidence>
<evidence type="ECO:0000313" key="15">
    <source>
        <dbReference type="EMBL" id="MED6159452.1"/>
    </source>
</evidence>
<comment type="similarity">
    <text evidence="3">Belongs to the amino acid/polyamine transporter 2 family. Amino acid/auxin permease (AAAP) (TC 2.A.18.1) subfamily.</text>
</comment>
<evidence type="ECO:0000313" key="16">
    <source>
        <dbReference type="Proteomes" id="UP001341840"/>
    </source>
</evidence>
<evidence type="ECO:0000256" key="5">
    <source>
        <dbReference type="ARBA" id="ARBA00022475"/>
    </source>
</evidence>
<dbReference type="InterPro" id="IPR013057">
    <property type="entry name" value="AA_transpt_TM"/>
</dbReference>
<evidence type="ECO:0000256" key="11">
    <source>
        <dbReference type="ARBA" id="ARBA00023294"/>
    </source>
</evidence>
<evidence type="ECO:0000256" key="1">
    <source>
        <dbReference type="ARBA" id="ARBA00004127"/>
    </source>
</evidence>
<evidence type="ECO:0000256" key="13">
    <source>
        <dbReference type="SAM" id="Phobius"/>
    </source>
</evidence>
<dbReference type="Pfam" id="PF01490">
    <property type="entry name" value="Aa_trans"/>
    <property type="match status" value="1"/>
</dbReference>
<evidence type="ECO:0000256" key="2">
    <source>
        <dbReference type="ARBA" id="ARBA00004236"/>
    </source>
</evidence>
<evidence type="ECO:0000256" key="8">
    <source>
        <dbReference type="ARBA" id="ARBA00022970"/>
    </source>
</evidence>
<evidence type="ECO:0000256" key="7">
    <source>
        <dbReference type="ARBA" id="ARBA00022847"/>
    </source>
</evidence>
<organism evidence="15 16">
    <name type="scientific">Stylosanthes scabra</name>
    <dbReference type="NCBI Taxonomy" id="79078"/>
    <lineage>
        <taxon>Eukaryota</taxon>
        <taxon>Viridiplantae</taxon>
        <taxon>Streptophyta</taxon>
        <taxon>Embryophyta</taxon>
        <taxon>Tracheophyta</taxon>
        <taxon>Spermatophyta</taxon>
        <taxon>Magnoliopsida</taxon>
        <taxon>eudicotyledons</taxon>
        <taxon>Gunneridae</taxon>
        <taxon>Pentapetalae</taxon>
        <taxon>rosids</taxon>
        <taxon>fabids</taxon>
        <taxon>Fabales</taxon>
        <taxon>Fabaceae</taxon>
        <taxon>Papilionoideae</taxon>
        <taxon>50 kb inversion clade</taxon>
        <taxon>dalbergioids sensu lato</taxon>
        <taxon>Dalbergieae</taxon>
        <taxon>Pterocarpus clade</taxon>
        <taxon>Stylosanthes</taxon>
    </lineage>
</organism>
<proteinExistence type="inferred from homology"/>
<evidence type="ECO:0000256" key="6">
    <source>
        <dbReference type="ARBA" id="ARBA00022692"/>
    </source>
</evidence>
<evidence type="ECO:0000256" key="4">
    <source>
        <dbReference type="ARBA" id="ARBA00022448"/>
    </source>
</evidence>
<evidence type="ECO:0000256" key="9">
    <source>
        <dbReference type="ARBA" id="ARBA00022989"/>
    </source>
</evidence>
<protein>
    <submittedName>
        <fullName evidence="15">Amino acid permease 7</fullName>
    </submittedName>
</protein>
<evidence type="ECO:0000259" key="14">
    <source>
        <dbReference type="Pfam" id="PF01490"/>
    </source>
</evidence>
<keyword evidence="16" id="KW-1185">Reference proteome</keyword>
<feature type="domain" description="Amino acid transporter transmembrane" evidence="14">
    <location>
        <begin position="35"/>
        <end position="145"/>
    </location>
</feature>
<feature type="transmembrane region" description="Helical" evidence="13">
    <location>
        <begin position="38"/>
        <end position="59"/>
    </location>
</feature>
<comment type="subcellular location">
    <subcellularLocation>
        <location evidence="2">Cell membrane</location>
    </subcellularLocation>
    <subcellularLocation>
        <location evidence="1">Endomembrane system</location>
        <topology evidence="1">Multi-pass membrane protein</topology>
    </subcellularLocation>
</comment>
<comment type="function">
    <text evidence="12">Carrier protein involved in proton-driven auxin influx. Mediates the formation of auxin gradient from developing leaves (site of auxin biosynthesis) to tips by contributing to the loading of auxin in vascular tissues and facilitating acropetal (base to tip) auxin transport within inner tissues of the root apex, and basipetal (tip to base) auxin transport within outer tissues of the root apex. May be involved in lateral roots and nodules formation.</text>
</comment>
<dbReference type="Proteomes" id="UP001341840">
    <property type="component" value="Unassembled WGS sequence"/>
</dbReference>
<keyword evidence="5" id="KW-1003">Cell membrane</keyword>
<name>A0ABU6UDW2_9FABA</name>
<evidence type="ECO:0000256" key="3">
    <source>
        <dbReference type="ARBA" id="ARBA00005590"/>
    </source>
</evidence>
<feature type="transmembrane region" description="Helical" evidence="13">
    <location>
        <begin position="65"/>
        <end position="87"/>
    </location>
</feature>
<dbReference type="PANTHER" id="PTHR48017">
    <property type="entry name" value="OS05G0424000 PROTEIN-RELATED"/>
    <property type="match status" value="1"/>
</dbReference>
<keyword evidence="8" id="KW-0029">Amino-acid transport</keyword>
<comment type="caution">
    <text evidence="15">The sequence shown here is derived from an EMBL/GenBank/DDBJ whole genome shotgun (WGS) entry which is preliminary data.</text>
</comment>
<keyword evidence="7" id="KW-0769">Symport</keyword>
<gene>
    <name evidence="15" type="primary">AAP7_2</name>
    <name evidence="15" type="ORF">PIB30_042526</name>
</gene>
<keyword evidence="11" id="KW-0927">Auxin signaling pathway</keyword>
<keyword evidence="10 13" id="KW-0472">Membrane</keyword>
<keyword evidence="9 13" id="KW-1133">Transmembrane helix</keyword>
<evidence type="ECO:0000256" key="12">
    <source>
        <dbReference type="ARBA" id="ARBA00045588"/>
    </source>
</evidence>
<reference evidence="15 16" key="1">
    <citation type="journal article" date="2023" name="Plants (Basel)">
        <title>Bridging the Gap: Combining Genomics and Transcriptomics Approaches to Understand Stylosanthes scabra, an Orphan Legume from the Brazilian Caatinga.</title>
        <authorList>
            <person name="Ferreira-Neto J.R.C."/>
            <person name="da Silva M.D."/>
            <person name="Binneck E."/>
            <person name="de Melo N.F."/>
            <person name="da Silva R.H."/>
            <person name="de Melo A.L.T.M."/>
            <person name="Pandolfi V."/>
            <person name="Bustamante F.O."/>
            <person name="Brasileiro-Vidal A.C."/>
            <person name="Benko-Iseppon A.M."/>
        </authorList>
    </citation>
    <scope>NUCLEOTIDE SEQUENCE [LARGE SCALE GENOMIC DNA]</scope>
    <source>
        <tissue evidence="15">Leaves</tissue>
    </source>
</reference>
<accession>A0ABU6UDW2</accession>
<dbReference type="EMBL" id="JASCZI010121071">
    <property type="protein sequence ID" value="MED6159452.1"/>
    <property type="molecule type" value="Genomic_DNA"/>
</dbReference>
<keyword evidence="6 13" id="KW-0812">Transmembrane</keyword>